<keyword evidence="2" id="KW-0121">Carboxypeptidase</keyword>
<dbReference type="InterPro" id="IPR039561">
    <property type="entry name" value="Peptidase_M15C"/>
</dbReference>
<dbReference type="GO" id="GO:0004180">
    <property type="term" value="F:carboxypeptidase activity"/>
    <property type="evidence" value="ECO:0007669"/>
    <property type="project" value="UniProtKB-KW"/>
</dbReference>
<gene>
    <name evidence="2" type="ORF">UFOVP683_26</name>
</gene>
<dbReference type="EMBL" id="LR796653">
    <property type="protein sequence ID" value="CAB4157484.1"/>
    <property type="molecule type" value="Genomic_DNA"/>
</dbReference>
<reference evidence="2" key="1">
    <citation type="submission" date="2020-04" db="EMBL/GenBank/DDBJ databases">
        <authorList>
            <person name="Chiriac C."/>
            <person name="Salcher M."/>
            <person name="Ghai R."/>
            <person name="Kavagutti S V."/>
        </authorList>
    </citation>
    <scope>NUCLEOTIDE SEQUENCE</scope>
</reference>
<accession>A0A6J5NQB5</accession>
<name>A0A6J5NQB5_9CAUD</name>
<sequence>MKPASAYGDILLNDKSLRDFQKKYMILLEVPENVRKKCKILPAKIYCNKNIKQPLLNVLQELATTGLIKEIKSYDGCFNPRYIRGLEFKKILSNHAYGVALDFNAVDNPLGKSRLYNIEDGRNPWSQDFINVWRKHGWTNGYEWTRSDGMHFEIGDVDV</sequence>
<feature type="domain" description="Peptidase M15C" evidence="1">
    <location>
        <begin position="90"/>
        <end position="154"/>
    </location>
</feature>
<organism evidence="2">
    <name type="scientific">uncultured Caudovirales phage</name>
    <dbReference type="NCBI Taxonomy" id="2100421"/>
    <lineage>
        <taxon>Viruses</taxon>
        <taxon>Duplodnaviria</taxon>
        <taxon>Heunggongvirae</taxon>
        <taxon>Uroviricota</taxon>
        <taxon>Caudoviricetes</taxon>
        <taxon>Peduoviridae</taxon>
        <taxon>Maltschvirus</taxon>
        <taxon>Maltschvirus maltsch</taxon>
    </lineage>
</organism>
<dbReference type="Gene3D" id="3.30.1380.10">
    <property type="match status" value="1"/>
</dbReference>
<dbReference type="InterPro" id="IPR009045">
    <property type="entry name" value="Zn_M74/Hedgehog-like"/>
</dbReference>
<dbReference type="Pfam" id="PF13539">
    <property type="entry name" value="Peptidase_M15_4"/>
    <property type="match status" value="1"/>
</dbReference>
<keyword evidence="2" id="KW-0645">Protease</keyword>
<keyword evidence="2" id="KW-0378">Hydrolase</keyword>
<protein>
    <submittedName>
        <fullName evidence="2">D-alanyl-D-alanine carboxypeptidase</fullName>
    </submittedName>
</protein>
<evidence type="ECO:0000313" key="2">
    <source>
        <dbReference type="EMBL" id="CAB4157484.1"/>
    </source>
</evidence>
<evidence type="ECO:0000259" key="1">
    <source>
        <dbReference type="Pfam" id="PF13539"/>
    </source>
</evidence>
<proteinExistence type="predicted"/>
<dbReference type="SUPFAM" id="SSF55166">
    <property type="entry name" value="Hedgehog/DD-peptidase"/>
    <property type="match status" value="1"/>
</dbReference>